<dbReference type="OrthoDB" id="4494341at2759"/>
<dbReference type="InterPro" id="IPR042099">
    <property type="entry name" value="ANL_N_sf"/>
</dbReference>
<sequence length="567" mass="62123">MEQSNSSRPSTLSSQGIGNLETLDDLIRLRAAEAIQYPIIECRRPRDDGVSPHFYTARDLDRMIGEATAMLVSNGLPSVRVNKAPSSQIESDLEIWESMNTHPIVALLDRPDLNMVIAFFALGRLGYTPMTVSPALSRSNCQSLLRSVGCETIIHGPARESEAIIDEILENERGGSPEQSSYPSTGLGLVNTPLVASAQHRDPGGIALILHSSGSIGSPKPLFLSHRALMAHLHEHKESAAANPLPGYHLRVLSTVLQALYMRTTAILDISADHSTPAASSCILPDNGSKVGSNKGSVKAAKGTDVFPVSWVAFAASGQPPHRAEGRDILRSASTARPAYLPESPQPFLEQTTRGNCLPGSAGMMDRTQLGLCAENGQGLTIKQLQKVIHCGDDLIRHVTTEGFLAEFIDFWSSRTHFALPEVMTSTNGHYLEACVAGYRRLISRRNESAKGGEVRRRLIQVWLYRHFEMYVNQLQSAEHDGSVMIARRGRSISTIARDNILAFILSPPRSPRKIDRDALSDQCRWGGRWWRIASLLGFGVLLLPSEKLACQMFVLDVPGPYLAWKN</sequence>
<reference evidence="2" key="1">
    <citation type="submission" date="2022-11" db="EMBL/GenBank/DDBJ databases">
        <authorList>
            <person name="Petersen C."/>
        </authorList>
    </citation>
    <scope>NUCLEOTIDE SEQUENCE</scope>
    <source>
        <strain evidence="2">IBT 23319</strain>
    </source>
</reference>
<reference evidence="2" key="2">
    <citation type="journal article" date="2023" name="IMA Fungus">
        <title>Comparative genomic study of the Penicillium genus elucidates a diverse pangenome and 15 lateral gene transfer events.</title>
        <authorList>
            <person name="Petersen C."/>
            <person name="Sorensen T."/>
            <person name="Nielsen M.R."/>
            <person name="Sondergaard T.E."/>
            <person name="Sorensen J.L."/>
            <person name="Fitzpatrick D.A."/>
            <person name="Frisvad J.C."/>
            <person name="Nielsen K.L."/>
        </authorList>
    </citation>
    <scope>NUCLEOTIDE SEQUENCE</scope>
    <source>
        <strain evidence="2">IBT 23319</strain>
    </source>
</reference>
<dbReference type="Gene3D" id="3.40.50.12780">
    <property type="entry name" value="N-terminal domain of ligase-like"/>
    <property type="match status" value="1"/>
</dbReference>
<dbReference type="GeneID" id="81379990"/>
<dbReference type="SUPFAM" id="SSF56801">
    <property type="entry name" value="Acetyl-CoA synthetase-like"/>
    <property type="match status" value="1"/>
</dbReference>
<dbReference type="GO" id="GO:0006631">
    <property type="term" value="P:fatty acid metabolic process"/>
    <property type="evidence" value="ECO:0007669"/>
    <property type="project" value="TreeGrafter"/>
</dbReference>
<dbReference type="EMBL" id="JAPQKT010000002">
    <property type="protein sequence ID" value="KAJ5240312.1"/>
    <property type="molecule type" value="Genomic_DNA"/>
</dbReference>
<keyword evidence="3" id="KW-1185">Reference proteome</keyword>
<dbReference type="GO" id="GO:0031956">
    <property type="term" value="F:medium-chain fatty acid-CoA ligase activity"/>
    <property type="evidence" value="ECO:0007669"/>
    <property type="project" value="TreeGrafter"/>
</dbReference>
<dbReference type="InterPro" id="IPR020845">
    <property type="entry name" value="AMP-binding_CS"/>
</dbReference>
<dbReference type="PANTHER" id="PTHR43201">
    <property type="entry name" value="ACYL-COA SYNTHETASE"/>
    <property type="match status" value="1"/>
</dbReference>
<dbReference type="PANTHER" id="PTHR43201:SF11">
    <property type="entry name" value="ENZYME, PUTATIVE (JCVI)-RELATED"/>
    <property type="match status" value="1"/>
</dbReference>
<dbReference type="Proteomes" id="UP001147733">
    <property type="component" value="Unassembled WGS sequence"/>
</dbReference>
<name>A0A9W9PCE0_PENCI</name>
<evidence type="ECO:0000313" key="3">
    <source>
        <dbReference type="Proteomes" id="UP001147733"/>
    </source>
</evidence>
<protein>
    <recommendedName>
        <fullName evidence="1">AMP-dependent synthetase/ligase domain-containing protein</fullName>
    </recommendedName>
</protein>
<dbReference type="PROSITE" id="PS00455">
    <property type="entry name" value="AMP_BINDING"/>
    <property type="match status" value="1"/>
</dbReference>
<feature type="domain" description="AMP-dependent synthetase/ligase" evidence="1">
    <location>
        <begin position="104"/>
        <end position="249"/>
    </location>
</feature>
<dbReference type="Pfam" id="PF00501">
    <property type="entry name" value="AMP-binding"/>
    <property type="match status" value="1"/>
</dbReference>
<dbReference type="AlphaFoldDB" id="A0A9W9PCE0"/>
<organism evidence="2 3">
    <name type="scientific">Penicillium citrinum</name>
    <dbReference type="NCBI Taxonomy" id="5077"/>
    <lineage>
        <taxon>Eukaryota</taxon>
        <taxon>Fungi</taxon>
        <taxon>Dikarya</taxon>
        <taxon>Ascomycota</taxon>
        <taxon>Pezizomycotina</taxon>
        <taxon>Eurotiomycetes</taxon>
        <taxon>Eurotiomycetidae</taxon>
        <taxon>Eurotiales</taxon>
        <taxon>Aspergillaceae</taxon>
        <taxon>Penicillium</taxon>
    </lineage>
</organism>
<gene>
    <name evidence="2" type="ORF">N7469_001903</name>
</gene>
<comment type="caution">
    <text evidence="2">The sequence shown here is derived from an EMBL/GenBank/DDBJ whole genome shotgun (WGS) entry which is preliminary data.</text>
</comment>
<proteinExistence type="predicted"/>
<dbReference type="RefSeq" id="XP_056503317.1">
    <property type="nucleotide sequence ID" value="XM_056640823.1"/>
</dbReference>
<accession>A0A9W9PCE0</accession>
<dbReference type="InterPro" id="IPR000873">
    <property type="entry name" value="AMP-dep_synth/lig_dom"/>
</dbReference>
<evidence type="ECO:0000259" key="1">
    <source>
        <dbReference type="Pfam" id="PF00501"/>
    </source>
</evidence>
<evidence type="ECO:0000313" key="2">
    <source>
        <dbReference type="EMBL" id="KAJ5240312.1"/>
    </source>
</evidence>